<sequence length="114" mass="13142">VHVEDIKIQRIDPANWIVYTRSSQILTEKCNDDTIKRQIQGTYLISNAEDCELYIENFKLNRRRSIAADFHFKVTPVIGLPKPDFLKMNVTTELSKVDIKGVSLDNLKHLSNVL</sequence>
<reference evidence="1" key="1">
    <citation type="submission" date="2015-09" db="EMBL/GenBank/DDBJ databases">
        <title>De novo assembly of Pectinophora gossypiella (Pink Bollworm) gut transcriptome.</title>
        <authorList>
            <person name="Tassone E.E."/>
        </authorList>
    </citation>
    <scope>NUCLEOTIDE SEQUENCE</scope>
</reference>
<organism evidence="1">
    <name type="scientific">Pectinophora gossypiella</name>
    <name type="common">Cotton pink bollworm</name>
    <name type="synonym">Depressaria gossypiella</name>
    <dbReference type="NCBI Taxonomy" id="13191"/>
    <lineage>
        <taxon>Eukaryota</taxon>
        <taxon>Metazoa</taxon>
        <taxon>Ecdysozoa</taxon>
        <taxon>Arthropoda</taxon>
        <taxon>Hexapoda</taxon>
        <taxon>Insecta</taxon>
        <taxon>Pterygota</taxon>
        <taxon>Neoptera</taxon>
        <taxon>Endopterygota</taxon>
        <taxon>Lepidoptera</taxon>
        <taxon>Glossata</taxon>
        <taxon>Ditrysia</taxon>
        <taxon>Gelechioidea</taxon>
        <taxon>Gelechiidae</taxon>
        <taxon>Apatetrinae</taxon>
        <taxon>Pectinophora</taxon>
    </lineage>
</organism>
<proteinExistence type="predicted"/>
<dbReference type="EMBL" id="GDQN01004444">
    <property type="protein sequence ID" value="JAT86610.1"/>
    <property type="molecule type" value="Transcribed_RNA"/>
</dbReference>
<name>A0A1E1WHY8_PECGO</name>
<dbReference type="AlphaFoldDB" id="A0A1E1WHY8"/>
<feature type="non-terminal residue" evidence="1">
    <location>
        <position position="1"/>
    </location>
</feature>
<gene>
    <name evidence="1" type="ORF">g.1616</name>
</gene>
<protein>
    <submittedName>
        <fullName evidence="1">Uncharacterized protein</fullName>
    </submittedName>
</protein>
<dbReference type="OrthoDB" id="7477382at2759"/>
<accession>A0A1E1WHY8</accession>
<feature type="non-terminal residue" evidence="1">
    <location>
        <position position="114"/>
    </location>
</feature>
<evidence type="ECO:0000313" key="1">
    <source>
        <dbReference type="EMBL" id="JAT86610.1"/>
    </source>
</evidence>